<dbReference type="EMBL" id="AP028213">
    <property type="protein sequence ID" value="BEI89652.1"/>
    <property type="molecule type" value="Genomic_DNA"/>
</dbReference>
<keyword evidence="1" id="KW-0433">Leucine-rich repeat</keyword>
<name>A0AA48I5F0_9TREE</name>
<reference evidence="6" key="1">
    <citation type="journal article" date="2023" name="BMC Genomics">
        <title>Chromosome-level genome assemblies of Cutaneotrichosporon spp. (Trichosporonales, Basidiomycota) reveal imbalanced evolution between nucleotide sequences and chromosome synteny.</title>
        <authorList>
            <person name="Kobayashi Y."/>
            <person name="Kayamori A."/>
            <person name="Aoki K."/>
            <person name="Shiwa Y."/>
            <person name="Matsutani M."/>
            <person name="Fujita N."/>
            <person name="Sugita T."/>
            <person name="Iwasaki W."/>
            <person name="Tanaka N."/>
            <person name="Takashima M."/>
        </authorList>
    </citation>
    <scope>NUCLEOTIDE SEQUENCE</scope>
    <source>
        <strain evidence="6">HIS019</strain>
    </source>
</reference>
<evidence type="ECO:0000259" key="5">
    <source>
        <dbReference type="Pfam" id="PF20434"/>
    </source>
</evidence>
<dbReference type="GeneID" id="85493523"/>
<feature type="domain" description="BD-FAE-like" evidence="5">
    <location>
        <begin position="401"/>
        <end position="559"/>
    </location>
</feature>
<accession>A0AA48I5F0</accession>
<evidence type="ECO:0000313" key="7">
    <source>
        <dbReference type="Proteomes" id="UP001233271"/>
    </source>
</evidence>
<dbReference type="PROSITE" id="PS51450">
    <property type="entry name" value="LRR"/>
    <property type="match status" value="2"/>
</dbReference>
<dbReference type="RefSeq" id="XP_060454918.1">
    <property type="nucleotide sequence ID" value="XM_060598090.1"/>
</dbReference>
<feature type="region of interest" description="Disordered" evidence="4">
    <location>
        <begin position="1"/>
        <end position="46"/>
    </location>
</feature>
<dbReference type="Proteomes" id="UP001233271">
    <property type="component" value="Chromosome 2"/>
</dbReference>
<dbReference type="Gene3D" id="3.40.50.1820">
    <property type="entry name" value="alpha/beta hydrolase"/>
    <property type="match status" value="1"/>
</dbReference>
<dbReference type="InterPro" id="IPR003591">
    <property type="entry name" value="Leu-rich_rpt_typical-subtyp"/>
</dbReference>
<feature type="region of interest" description="Disordered" evidence="4">
    <location>
        <begin position="342"/>
        <end position="374"/>
    </location>
</feature>
<feature type="region of interest" description="Disordered" evidence="4">
    <location>
        <begin position="71"/>
        <end position="96"/>
    </location>
</feature>
<evidence type="ECO:0000256" key="4">
    <source>
        <dbReference type="SAM" id="MobiDB-lite"/>
    </source>
</evidence>
<dbReference type="InterPro" id="IPR032675">
    <property type="entry name" value="LRR_dom_sf"/>
</dbReference>
<evidence type="ECO:0000256" key="3">
    <source>
        <dbReference type="ARBA" id="ARBA00022801"/>
    </source>
</evidence>
<dbReference type="PANTHER" id="PTHR48081">
    <property type="entry name" value="AB HYDROLASE SUPERFAMILY PROTEIN C4A8.06C"/>
    <property type="match status" value="1"/>
</dbReference>
<dbReference type="AlphaFoldDB" id="A0AA48I5F0"/>
<dbReference type="SUPFAM" id="SSF53474">
    <property type="entry name" value="alpha/beta-Hydrolases"/>
    <property type="match status" value="1"/>
</dbReference>
<protein>
    <recommendedName>
        <fullName evidence="5">BD-FAE-like domain-containing protein</fullName>
    </recommendedName>
</protein>
<dbReference type="Pfam" id="PF13855">
    <property type="entry name" value="LRR_8"/>
    <property type="match status" value="1"/>
</dbReference>
<gene>
    <name evidence="6" type="ORF">CcaverHIS019_0210140</name>
</gene>
<dbReference type="InterPro" id="IPR029058">
    <property type="entry name" value="AB_hydrolase_fold"/>
</dbReference>
<keyword evidence="2" id="KW-0677">Repeat</keyword>
<dbReference type="Gene3D" id="3.80.10.10">
    <property type="entry name" value="Ribonuclease Inhibitor"/>
    <property type="match status" value="2"/>
</dbReference>
<feature type="compositionally biased region" description="Low complexity" evidence="4">
    <location>
        <begin position="10"/>
        <end position="21"/>
    </location>
</feature>
<dbReference type="PRINTS" id="PR00019">
    <property type="entry name" value="LEURICHRPT"/>
</dbReference>
<dbReference type="SMART" id="SM00369">
    <property type="entry name" value="LRR_TYP"/>
    <property type="match status" value="3"/>
</dbReference>
<keyword evidence="7" id="KW-1185">Reference proteome</keyword>
<evidence type="ECO:0000256" key="1">
    <source>
        <dbReference type="ARBA" id="ARBA00022614"/>
    </source>
</evidence>
<organism evidence="6 7">
    <name type="scientific">Cutaneotrichosporon cavernicola</name>
    <dbReference type="NCBI Taxonomy" id="279322"/>
    <lineage>
        <taxon>Eukaryota</taxon>
        <taxon>Fungi</taxon>
        <taxon>Dikarya</taxon>
        <taxon>Basidiomycota</taxon>
        <taxon>Agaricomycotina</taxon>
        <taxon>Tremellomycetes</taxon>
        <taxon>Trichosporonales</taxon>
        <taxon>Trichosporonaceae</taxon>
        <taxon>Cutaneotrichosporon</taxon>
    </lineage>
</organism>
<keyword evidence="3" id="KW-0378">Hydrolase</keyword>
<proteinExistence type="predicted"/>
<sequence>MSTLREQIAARRAVARSSPARKNPGFAPTARLDDKTVSGQVSKARHSGKLDLMSLDLPNIPADVYTDLLGIPEDELSNPPPKRDSPEGTPRKPSMPAIDTLALSDISDEDARARAFGTPPPKKPWSEPEELTSFKAGINRIKEVDIELALFGGLRTLDLNHNQLTSLPDTIADLLQLEWIDLSFNAFTAIPPALLLIPKLEVINLANNSISILDLSSPVKPSEEGLSYGTGFLISAFERRDRAPKTVLPTLRTLNLANNKLSNESLTDLAGKEQLKLRVITLSHNKLSGVLDINASGLSPSRLPELASLVLDGNSDLHDIEGDLPDGCAVKMDECGFARTGGGIGSAPPPGSPVKKPSVNGAAAYTPTPGGPSDIPNPSATVAFITHPAASFDSEPLALEMDVYVPGSASETKHPVVIWWHGGGLLQGNKENLPPHLRRMPKRPLGSKGEHAIVISPNYRLAPQAPILDVLADVDAAINFTRTKLDAVLAAKGLNARVDPDRIVLSGGSAGGYLALMAGLPVPTSIPNADVGGYRGSTGLGFTPRAIAPFYPITDLEHVFWATETDPMPWWPTGSVPDAAAQPHLNTRDPPVGFAVSGGPRSILYPYMLQHGLFPNLLFRNQRSCGHGLEGYRPNPHSMSVTTRARMLSERGVERPPIFLAYGSIDDKVQPLDESIEVLKATKGSFELEVIPGADHAYDEDPAEQCEKFAAWLEGVI</sequence>
<dbReference type="KEGG" id="ccac:CcaHIS019_0210140"/>
<feature type="compositionally biased region" description="Basic and acidic residues" evidence="4">
    <location>
        <begin position="81"/>
        <end position="90"/>
    </location>
</feature>
<dbReference type="SUPFAM" id="SSF52058">
    <property type="entry name" value="L domain-like"/>
    <property type="match status" value="1"/>
</dbReference>
<dbReference type="InterPro" id="IPR050300">
    <property type="entry name" value="GDXG_lipolytic_enzyme"/>
</dbReference>
<dbReference type="Pfam" id="PF00560">
    <property type="entry name" value="LRR_1"/>
    <property type="match status" value="1"/>
</dbReference>
<dbReference type="GO" id="GO:0016787">
    <property type="term" value="F:hydrolase activity"/>
    <property type="evidence" value="ECO:0007669"/>
    <property type="project" value="UniProtKB-KW"/>
</dbReference>
<dbReference type="InterPro" id="IPR049492">
    <property type="entry name" value="BD-FAE-like_dom"/>
</dbReference>
<evidence type="ECO:0000256" key="2">
    <source>
        <dbReference type="ARBA" id="ARBA00022737"/>
    </source>
</evidence>
<dbReference type="InterPro" id="IPR001611">
    <property type="entry name" value="Leu-rich_rpt"/>
</dbReference>
<dbReference type="Pfam" id="PF20434">
    <property type="entry name" value="BD-FAE"/>
    <property type="match status" value="1"/>
</dbReference>
<dbReference type="PANTHER" id="PTHR48081:SF3">
    <property type="entry name" value="ALPHA_BETA HYDROLASE FOLD-3 DOMAIN-CONTAINING PROTEIN"/>
    <property type="match status" value="1"/>
</dbReference>
<evidence type="ECO:0000313" key="6">
    <source>
        <dbReference type="EMBL" id="BEI89652.1"/>
    </source>
</evidence>